<protein>
    <submittedName>
        <fullName evidence="2">Uncharacterized protein</fullName>
    </submittedName>
</protein>
<organism evidence="2 3">
    <name type="scientific">Quercus lobata</name>
    <name type="common">Valley oak</name>
    <dbReference type="NCBI Taxonomy" id="97700"/>
    <lineage>
        <taxon>Eukaryota</taxon>
        <taxon>Viridiplantae</taxon>
        <taxon>Streptophyta</taxon>
        <taxon>Embryophyta</taxon>
        <taxon>Tracheophyta</taxon>
        <taxon>Spermatophyta</taxon>
        <taxon>Magnoliopsida</taxon>
        <taxon>eudicotyledons</taxon>
        <taxon>Gunneridae</taxon>
        <taxon>Pentapetalae</taxon>
        <taxon>rosids</taxon>
        <taxon>fabids</taxon>
        <taxon>Fagales</taxon>
        <taxon>Fagaceae</taxon>
        <taxon>Quercus</taxon>
    </lineage>
</organism>
<dbReference type="EMBL" id="LRBV02000012">
    <property type="status" value="NOT_ANNOTATED_CDS"/>
    <property type="molecule type" value="Genomic_DNA"/>
</dbReference>
<dbReference type="Proteomes" id="UP000594261">
    <property type="component" value="Chromosome 12"/>
</dbReference>
<evidence type="ECO:0000313" key="2">
    <source>
        <dbReference type="EnsemblPlants" id="QL12p005176:mrna:CDS:1"/>
    </source>
</evidence>
<feature type="compositionally biased region" description="Basic and acidic residues" evidence="1">
    <location>
        <begin position="88"/>
        <end position="117"/>
    </location>
</feature>
<dbReference type="EnsemblPlants" id="QL12p005176:mrna">
    <property type="protein sequence ID" value="QL12p005176:mrna:CDS:1"/>
    <property type="gene ID" value="QL12p005176"/>
</dbReference>
<evidence type="ECO:0000313" key="3">
    <source>
        <dbReference type="Proteomes" id="UP000594261"/>
    </source>
</evidence>
<dbReference type="InParanoid" id="A0A7N2N1V3"/>
<dbReference type="AlphaFoldDB" id="A0A7N2N1V3"/>
<reference evidence="2" key="2">
    <citation type="submission" date="2021-01" db="UniProtKB">
        <authorList>
            <consortium name="EnsemblPlants"/>
        </authorList>
    </citation>
    <scope>IDENTIFICATION</scope>
</reference>
<dbReference type="PANTHER" id="PTHR36019">
    <property type="entry name" value="PLANT/PROTEIN"/>
    <property type="match status" value="1"/>
</dbReference>
<evidence type="ECO:0000256" key="1">
    <source>
        <dbReference type="SAM" id="MobiDB-lite"/>
    </source>
</evidence>
<keyword evidence="3" id="KW-1185">Reference proteome</keyword>
<feature type="region of interest" description="Disordered" evidence="1">
    <location>
        <begin position="57"/>
        <end position="125"/>
    </location>
</feature>
<dbReference type="PANTHER" id="PTHR36019:SF3">
    <property type="entry name" value="PLANT_PROTEIN"/>
    <property type="match status" value="1"/>
</dbReference>
<proteinExistence type="predicted"/>
<sequence>MNLNCLNCKFMHGNKSDSDCGEHDRDKSGRRLFNLKAEGISWSGYLYIPMSIPPPYKKMRSNTSRSTKMKVKTGHCQKHKSGPLEFKSSNDEPRLVRSRGMRRDWSFENLRQGDEKKGRKLGLHT</sequence>
<feature type="compositionally biased region" description="Basic residues" evidence="1">
    <location>
        <begin position="67"/>
        <end position="81"/>
    </location>
</feature>
<dbReference type="OMA" id="CQVLQRT"/>
<accession>A0A7N2N1V3</accession>
<reference evidence="2 3" key="1">
    <citation type="journal article" date="2016" name="G3 (Bethesda)">
        <title>First Draft Assembly and Annotation of the Genome of a California Endemic Oak Quercus lobata Nee (Fagaceae).</title>
        <authorList>
            <person name="Sork V.L."/>
            <person name="Fitz-Gibbon S.T."/>
            <person name="Puiu D."/>
            <person name="Crepeau M."/>
            <person name="Gugger P.F."/>
            <person name="Sherman R."/>
            <person name="Stevens K."/>
            <person name="Langley C.H."/>
            <person name="Pellegrini M."/>
            <person name="Salzberg S.L."/>
        </authorList>
    </citation>
    <scope>NUCLEOTIDE SEQUENCE [LARGE SCALE GENOMIC DNA]</scope>
    <source>
        <strain evidence="2 3">cv. SW786</strain>
    </source>
</reference>
<name>A0A7N2N1V3_QUELO</name>
<dbReference type="Gramene" id="QL12p005176:mrna">
    <property type="protein sequence ID" value="QL12p005176:mrna:CDS:1"/>
    <property type="gene ID" value="QL12p005176"/>
</dbReference>